<sequence length="75" mass="8198">MKNFLLGIIALCLVLIIGKIYVPVAQAQYADAENVLLLVRATCYSGSSIFARNTSIPPKADKCVEYAYLNDTSLK</sequence>
<gene>
    <name evidence="1" type="ORF">METZ01_LOCUS181808</name>
</gene>
<protein>
    <submittedName>
        <fullName evidence="1">Uncharacterized protein</fullName>
    </submittedName>
</protein>
<reference evidence="1" key="1">
    <citation type="submission" date="2018-05" db="EMBL/GenBank/DDBJ databases">
        <authorList>
            <person name="Lanie J.A."/>
            <person name="Ng W.-L."/>
            <person name="Kazmierczak K.M."/>
            <person name="Andrzejewski T.M."/>
            <person name="Davidsen T.M."/>
            <person name="Wayne K.J."/>
            <person name="Tettelin H."/>
            <person name="Glass J.I."/>
            <person name="Rusch D."/>
            <person name="Podicherti R."/>
            <person name="Tsui H.-C.T."/>
            <person name="Winkler M.E."/>
        </authorList>
    </citation>
    <scope>NUCLEOTIDE SEQUENCE</scope>
</reference>
<accession>A0A382CT03</accession>
<name>A0A382CT03_9ZZZZ</name>
<organism evidence="1">
    <name type="scientific">marine metagenome</name>
    <dbReference type="NCBI Taxonomy" id="408172"/>
    <lineage>
        <taxon>unclassified sequences</taxon>
        <taxon>metagenomes</taxon>
        <taxon>ecological metagenomes</taxon>
    </lineage>
</organism>
<proteinExistence type="predicted"/>
<dbReference type="AlphaFoldDB" id="A0A382CT03"/>
<dbReference type="EMBL" id="UINC01035865">
    <property type="protein sequence ID" value="SVB28954.1"/>
    <property type="molecule type" value="Genomic_DNA"/>
</dbReference>
<evidence type="ECO:0000313" key="1">
    <source>
        <dbReference type="EMBL" id="SVB28954.1"/>
    </source>
</evidence>